<reference evidence="6 7" key="1">
    <citation type="journal article" date="2015" name="Genome Announc.">
        <title>Expanding the biotechnology potential of lactobacilli through comparative genomics of 213 strains and associated genera.</title>
        <authorList>
            <person name="Sun Z."/>
            <person name="Harris H.M."/>
            <person name="McCann A."/>
            <person name="Guo C."/>
            <person name="Argimon S."/>
            <person name="Zhang W."/>
            <person name="Yang X."/>
            <person name="Jeffery I.B."/>
            <person name="Cooney J.C."/>
            <person name="Kagawa T.F."/>
            <person name="Liu W."/>
            <person name="Song Y."/>
            <person name="Salvetti E."/>
            <person name="Wrobel A."/>
            <person name="Rasinkangas P."/>
            <person name="Parkhill J."/>
            <person name="Rea M.C."/>
            <person name="O'Sullivan O."/>
            <person name="Ritari J."/>
            <person name="Douillard F.P."/>
            <person name="Paul Ross R."/>
            <person name="Yang R."/>
            <person name="Briner A.E."/>
            <person name="Felis G.E."/>
            <person name="de Vos W.M."/>
            <person name="Barrangou R."/>
            <person name="Klaenhammer T.R."/>
            <person name="Caufield P.W."/>
            <person name="Cui Y."/>
            <person name="Zhang H."/>
            <person name="O'Toole P.W."/>
        </authorList>
    </citation>
    <scope>NUCLEOTIDE SEQUENCE [LARGE SCALE GENOMIC DNA]</scope>
    <source>
        <strain evidence="6 7">DSM 15707</strain>
    </source>
</reference>
<dbReference type="InterPro" id="IPR050406">
    <property type="entry name" value="FGGY_Carb_Kinase"/>
</dbReference>
<keyword evidence="7" id="KW-1185">Reference proteome</keyword>
<evidence type="ECO:0000256" key="1">
    <source>
        <dbReference type="ARBA" id="ARBA00009156"/>
    </source>
</evidence>
<feature type="domain" description="Carbohydrate kinase FGGY N-terminal" evidence="4">
    <location>
        <begin position="4"/>
        <end position="248"/>
    </location>
</feature>
<keyword evidence="2" id="KW-0808">Transferase</keyword>
<name>A0A0R1RFL7_9LACO</name>
<evidence type="ECO:0000259" key="5">
    <source>
        <dbReference type="Pfam" id="PF02782"/>
    </source>
</evidence>
<dbReference type="InterPro" id="IPR018484">
    <property type="entry name" value="FGGY_N"/>
</dbReference>
<dbReference type="PANTHER" id="PTHR43095">
    <property type="entry name" value="SUGAR KINASE"/>
    <property type="match status" value="1"/>
</dbReference>
<dbReference type="GO" id="GO:0005975">
    <property type="term" value="P:carbohydrate metabolic process"/>
    <property type="evidence" value="ECO:0007669"/>
    <property type="project" value="InterPro"/>
</dbReference>
<evidence type="ECO:0000256" key="3">
    <source>
        <dbReference type="ARBA" id="ARBA00022777"/>
    </source>
</evidence>
<dbReference type="CDD" id="cd07802">
    <property type="entry name" value="ASKHA_NBD_FGGY_EcLyxK-like"/>
    <property type="match status" value="1"/>
</dbReference>
<dbReference type="Gene3D" id="3.30.420.40">
    <property type="match status" value="2"/>
</dbReference>
<dbReference type="RefSeq" id="WP_057890126.1">
    <property type="nucleotide sequence ID" value="NZ_AZFE01000031.1"/>
</dbReference>
<dbReference type="Proteomes" id="UP000051697">
    <property type="component" value="Unassembled WGS sequence"/>
</dbReference>
<dbReference type="STRING" id="1423778.FC70_GL001192"/>
<evidence type="ECO:0000313" key="7">
    <source>
        <dbReference type="Proteomes" id="UP000051697"/>
    </source>
</evidence>
<dbReference type="AlphaFoldDB" id="A0A0R1RFL7"/>
<dbReference type="GO" id="GO:0016301">
    <property type="term" value="F:kinase activity"/>
    <property type="evidence" value="ECO:0007669"/>
    <property type="project" value="UniProtKB-KW"/>
</dbReference>
<feature type="domain" description="Carbohydrate kinase FGGY C-terminal" evidence="5">
    <location>
        <begin position="259"/>
        <end position="445"/>
    </location>
</feature>
<proteinExistence type="inferred from homology"/>
<organism evidence="6 7">
    <name type="scientific">Paucilactobacillus oligofermentans DSM 15707 = LMG 22743</name>
    <dbReference type="NCBI Taxonomy" id="1423778"/>
    <lineage>
        <taxon>Bacteria</taxon>
        <taxon>Bacillati</taxon>
        <taxon>Bacillota</taxon>
        <taxon>Bacilli</taxon>
        <taxon>Lactobacillales</taxon>
        <taxon>Lactobacillaceae</taxon>
        <taxon>Paucilactobacillus</taxon>
    </lineage>
</organism>
<dbReference type="InterPro" id="IPR000577">
    <property type="entry name" value="Carb_kinase_FGGY"/>
</dbReference>
<dbReference type="KEGG" id="lol:LACOL_0113"/>
<gene>
    <name evidence="6" type="ORF">FC70_GL001192</name>
</gene>
<accession>A0A0R1RFL7</accession>
<sequence length="511" mass="56570">MNKYFLTIDNGGTNTKAIIFDTLGKQLGVSSFPTMRIEENSGFHEIDLNVLWLSICDAIKKAILDANINPQKIVGISCVGHGKGLYMLDHSKHIFTNGILSTDSRGVEIATNFENRVSEIFSISHQHVMTSQSPILLNWIKNNKPEIYSNIGYVLSAKDFVRSRLTGEVYQEYGDASGNNILNLETKEYDSKLFDFFDIPEMMDKMPPLKNYDELCGFVSDEAALETGLNVKTPVFGGMFDIDACSIGTGVLNDDYFSVIAGTWNINVFPSNKRADLKSGLMNSIYPTGDNLVEASSATSAGNLEMTLQSLMGEEIKNATENNISIYDILEDFLLHTDARFSKVVFFPFLYGSNVNPDAEGAYIGIQSNTTKSSMVRAVYEGIVFSHRYHIEQLLKVLGKKPKAIRLSGGGTNSDAWVQMFSNILNIPIQLVEATEIGGLGGAIGSAIGSGIYENIDEAVKKMVHLRSESIPDSQQSNIYENKYQMYLKLLGSLDNTWDDLKIMQEGLENK</sequence>
<evidence type="ECO:0000259" key="4">
    <source>
        <dbReference type="Pfam" id="PF00370"/>
    </source>
</evidence>
<evidence type="ECO:0000256" key="2">
    <source>
        <dbReference type="ARBA" id="ARBA00022679"/>
    </source>
</evidence>
<evidence type="ECO:0000313" key="6">
    <source>
        <dbReference type="EMBL" id="KRL55590.1"/>
    </source>
</evidence>
<dbReference type="Pfam" id="PF00370">
    <property type="entry name" value="FGGY_N"/>
    <property type="match status" value="1"/>
</dbReference>
<dbReference type="PANTHER" id="PTHR43095:SF3">
    <property type="entry name" value="L-XYLULOSE_3-KETO-L-GULONATE KINASE"/>
    <property type="match status" value="1"/>
</dbReference>
<dbReference type="OrthoDB" id="9805576at2"/>
<dbReference type="EMBL" id="AZFE01000031">
    <property type="protein sequence ID" value="KRL55590.1"/>
    <property type="molecule type" value="Genomic_DNA"/>
</dbReference>
<keyword evidence="3 6" id="KW-0418">Kinase</keyword>
<dbReference type="PIRSF" id="PIRSF000538">
    <property type="entry name" value="GlpK"/>
    <property type="match status" value="1"/>
</dbReference>
<comment type="similarity">
    <text evidence="1">Belongs to the FGGY kinase family.</text>
</comment>
<dbReference type="SUPFAM" id="SSF53067">
    <property type="entry name" value="Actin-like ATPase domain"/>
    <property type="match status" value="2"/>
</dbReference>
<dbReference type="Pfam" id="PF02782">
    <property type="entry name" value="FGGY_C"/>
    <property type="match status" value="1"/>
</dbReference>
<dbReference type="InterPro" id="IPR018485">
    <property type="entry name" value="FGGY_C"/>
</dbReference>
<dbReference type="InterPro" id="IPR043129">
    <property type="entry name" value="ATPase_NBD"/>
</dbReference>
<dbReference type="PATRIC" id="fig|1423778.4.peg.1226"/>
<comment type="caution">
    <text evidence="6">The sequence shown here is derived from an EMBL/GenBank/DDBJ whole genome shotgun (WGS) entry which is preliminary data.</text>
</comment>
<protein>
    <submittedName>
        <fullName evidence="6">L-xylulose 3-keto-L-gulonate kinase</fullName>
    </submittedName>
</protein>